<sequence length="28" mass="3381">MREKFSKEKGREWVREGEPLSRECRIGS</sequence>
<name>A0A1R3GA83_COCAP</name>
<keyword evidence="2" id="KW-1185">Reference proteome</keyword>
<organism evidence="1 2">
    <name type="scientific">Corchorus capsularis</name>
    <name type="common">Jute</name>
    <dbReference type="NCBI Taxonomy" id="210143"/>
    <lineage>
        <taxon>Eukaryota</taxon>
        <taxon>Viridiplantae</taxon>
        <taxon>Streptophyta</taxon>
        <taxon>Embryophyta</taxon>
        <taxon>Tracheophyta</taxon>
        <taxon>Spermatophyta</taxon>
        <taxon>Magnoliopsida</taxon>
        <taxon>eudicotyledons</taxon>
        <taxon>Gunneridae</taxon>
        <taxon>Pentapetalae</taxon>
        <taxon>rosids</taxon>
        <taxon>malvids</taxon>
        <taxon>Malvales</taxon>
        <taxon>Malvaceae</taxon>
        <taxon>Grewioideae</taxon>
        <taxon>Apeibeae</taxon>
        <taxon>Corchorus</taxon>
    </lineage>
</organism>
<feature type="non-terminal residue" evidence="1">
    <location>
        <position position="28"/>
    </location>
</feature>
<gene>
    <name evidence="1" type="ORF">CCACVL1_27442</name>
</gene>
<dbReference type="Proteomes" id="UP000188268">
    <property type="component" value="Unassembled WGS sequence"/>
</dbReference>
<evidence type="ECO:0000313" key="2">
    <source>
        <dbReference type="Proteomes" id="UP000188268"/>
    </source>
</evidence>
<dbReference type="EMBL" id="AWWV01014812">
    <property type="protein sequence ID" value="OMO54971.1"/>
    <property type="molecule type" value="Genomic_DNA"/>
</dbReference>
<evidence type="ECO:0000313" key="1">
    <source>
        <dbReference type="EMBL" id="OMO54971.1"/>
    </source>
</evidence>
<reference evidence="1 2" key="1">
    <citation type="submission" date="2013-09" db="EMBL/GenBank/DDBJ databases">
        <title>Corchorus capsularis genome sequencing.</title>
        <authorList>
            <person name="Alam M."/>
            <person name="Haque M.S."/>
            <person name="Islam M.S."/>
            <person name="Emdad E.M."/>
            <person name="Islam M.M."/>
            <person name="Ahmed B."/>
            <person name="Halim A."/>
            <person name="Hossen Q.M.M."/>
            <person name="Hossain M.Z."/>
            <person name="Ahmed R."/>
            <person name="Khan M.M."/>
            <person name="Islam R."/>
            <person name="Rashid M.M."/>
            <person name="Khan S.A."/>
            <person name="Rahman M.S."/>
            <person name="Alam M."/>
        </authorList>
    </citation>
    <scope>NUCLEOTIDE SEQUENCE [LARGE SCALE GENOMIC DNA]</scope>
    <source>
        <strain evidence="2">cv. CVL-1</strain>
        <tissue evidence="1">Whole seedling</tissue>
    </source>
</reference>
<dbReference type="Gramene" id="OMO54971">
    <property type="protein sequence ID" value="OMO54971"/>
    <property type="gene ID" value="CCACVL1_27442"/>
</dbReference>
<comment type="caution">
    <text evidence="1">The sequence shown here is derived from an EMBL/GenBank/DDBJ whole genome shotgun (WGS) entry which is preliminary data.</text>
</comment>
<protein>
    <submittedName>
        <fullName evidence="1">Uncharacterized protein</fullName>
    </submittedName>
</protein>
<dbReference type="AlphaFoldDB" id="A0A1R3GA83"/>
<accession>A0A1R3GA83</accession>
<proteinExistence type="predicted"/>